<feature type="region of interest" description="Disordered" evidence="1">
    <location>
        <begin position="309"/>
        <end position="367"/>
    </location>
</feature>
<feature type="region of interest" description="Disordered" evidence="1">
    <location>
        <begin position="170"/>
        <end position="241"/>
    </location>
</feature>
<accession>A0A8K0JGR4</accession>
<dbReference type="GO" id="GO:0006281">
    <property type="term" value="P:DNA repair"/>
    <property type="evidence" value="ECO:0007669"/>
    <property type="project" value="TreeGrafter"/>
</dbReference>
<proteinExistence type="predicted"/>
<protein>
    <recommendedName>
        <fullName evidence="2">WLM domain-containing protein</fullName>
    </recommendedName>
</protein>
<feature type="region of interest" description="Disordered" evidence="1">
    <location>
        <begin position="437"/>
        <end position="463"/>
    </location>
</feature>
<evidence type="ECO:0000313" key="3">
    <source>
        <dbReference type="EMBL" id="KAG7529673.1"/>
    </source>
</evidence>
<gene>
    <name evidence="3" type="ORF">FFLO_05479</name>
</gene>
<dbReference type="Pfam" id="PF08325">
    <property type="entry name" value="WLM"/>
    <property type="match status" value="1"/>
</dbReference>
<evidence type="ECO:0000313" key="4">
    <source>
        <dbReference type="Proteomes" id="UP000812966"/>
    </source>
</evidence>
<dbReference type="GO" id="GO:0005634">
    <property type="term" value="C:nucleus"/>
    <property type="evidence" value="ECO:0007669"/>
    <property type="project" value="TreeGrafter"/>
</dbReference>
<dbReference type="PROSITE" id="PS51397">
    <property type="entry name" value="WLM"/>
    <property type="match status" value="1"/>
</dbReference>
<keyword evidence="4" id="KW-1185">Reference proteome</keyword>
<dbReference type="Proteomes" id="UP000812966">
    <property type="component" value="Unassembled WGS sequence"/>
</dbReference>
<dbReference type="GO" id="GO:0008237">
    <property type="term" value="F:metallopeptidase activity"/>
    <property type="evidence" value="ECO:0007669"/>
    <property type="project" value="TreeGrafter"/>
</dbReference>
<feature type="compositionally biased region" description="Acidic residues" evidence="1">
    <location>
        <begin position="337"/>
        <end position="362"/>
    </location>
</feature>
<sequence length="545" mass="59420">MPNLGAIGRKINAREVDPNPHILFTSVLERKPNAEQALRMMKALAAQVRPLMQRHGIKVNSFEEYPFNKVFAGRNWNAGEVVEIVLRRPDNSFLPMSYLERTMTHELAHCHQMNHGPDFQALWSRLQGEVYHLQRDGYFGDGFYSEGRRLGDSVPISSAERADGQVPELVCGGANKRSAPSKASRGYGGGKRRRGQSLINGVASTSSGAQTAKKRKSSRPNKKAFEDKAGGNRLDGLDGEDLPDIKTIRAKVASSARQIQLMDGGSLAAAKRAAVANLEDVEREILEGTSVGKRQTACSAAEMRAEAAERRIKALSQPQSSKQAQAAQAGPSKIEDGVSEDVDELEDSDELDELDDTEEAEFGPDAVLTMFANMSVEEREAMKGDVKDEPVETGFEDPGPCGLIAAREVDHPERSPTPVFKTESLAATASKRAIAPIPSSSSSSFASLAKPPHKNAASPNPTFSAKSLVEGEKARLRLHQTGQTLGSQPKDIRFWQCDHCGQNWHRDYGRCGSNGCTGVNPDRNRPTKLNARLPSPIIISDDDEW</sequence>
<feature type="compositionally biased region" description="Low complexity" evidence="1">
    <location>
        <begin position="314"/>
        <end position="332"/>
    </location>
</feature>
<comment type="caution">
    <text evidence="3">The sequence shown here is derived from an EMBL/GenBank/DDBJ whole genome shotgun (WGS) entry which is preliminary data.</text>
</comment>
<feature type="compositionally biased region" description="Low complexity" evidence="1">
    <location>
        <begin position="437"/>
        <end position="450"/>
    </location>
</feature>
<dbReference type="InterPro" id="IPR053000">
    <property type="entry name" value="WSS1-like_metalloprotease"/>
</dbReference>
<dbReference type="AlphaFoldDB" id="A0A8K0JGR4"/>
<name>A0A8K0JGR4_9TREE</name>
<evidence type="ECO:0000256" key="1">
    <source>
        <dbReference type="SAM" id="MobiDB-lite"/>
    </source>
</evidence>
<evidence type="ECO:0000259" key="2">
    <source>
        <dbReference type="PROSITE" id="PS51397"/>
    </source>
</evidence>
<feature type="compositionally biased region" description="Basic residues" evidence="1">
    <location>
        <begin position="212"/>
        <end position="222"/>
    </location>
</feature>
<dbReference type="EMBL" id="JABELV010000140">
    <property type="protein sequence ID" value="KAG7529673.1"/>
    <property type="molecule type" value="Genomic_DNA"/>
</dbReference>
<feature type="domain" description="WLM" evidence="2">
    <location>
        <begin position="13"/>
        <end position="195"/>
    </location>
</feature>
<dbReference type="PANTHER" id="PTHR46622:SF1">
    <property type="entry name" value="DNA-DEPENDENT METALLOPROTEASE WSS1"/>
    <property type="match status" value="1"/>
</dbReference>
<reference evidence="3" key="1">
    <citation type="submission" date="2020-04" db="EMBL/GenBank/DDBJ databases">
        <title>Analysis of mating type loci in Filobasidium floriforme.</title>
        <authorList>
            <person name="Nowrousian M."/>
        </authorList>
    </citation>
    <scope>NUCLEOTIDE SEQUENCE</scope>
    <source>
        <strain evidence="3">CBS 6242</strain>
    </source>
</reference>
<dbReference type="PANTHER" id="PTHR46622">
    <property type="entry name" value="DNA-DEPENDENT METALLOPROTEASE WSS1"/>
    <property type="match status" value="1"/>
</dbReference>
<feature type="compositionally biased region" description="Polar residues" evidence="1">
    <location>
        <begin position="197"/>
        <end position="210"/>
    </location>
</feature>
<dbReference type="InterPro" id="IPR013536">
    <property type="entry name" value="WLM_dom"/>
</dbReference>
<organism evidence="3 4">
    <name type="scientific">Filobasidium floriforme</name>
    <dbReference type="NCBI Taxonomy" id="5210"/>
    <lineage>
        <taxon>Eukaryota</taxon>
        <taxon>Fungi</taxon>
        <taxon>Dikarya</taxon>
        <taxon>Basidiomycota</taxon>
        <taxon>Agaricomycotina</taxon>
        <taxon>Tremellomycetes</taxon>
        <taxon>Filobasidiales</taxon>
        <taxon>Filobasidiaceae</taxon>
        <taxon>Filobasidium</taxon>
    </lineage>
</organism>